<evidence type="ECO:0000313" key="4">
    <source>
        <dbReference type="Proteomes" id="UP000214688"/>
    </source>
</evidence>
<evidence type="ECO:0008006" key="5">
    <source>
        <dbReference type="Google" id="ProtNLM"/>
    </source>
</evidence>
<dbReference type="AlphaFoldDB" id="A0A223CWL9"/>
<dbReference type="Proteomes" id="UP000214688">
    <property type="component" value="Chromosome"/>
</dbReference>
<evidence type="ECO:0000259" key="2">
    <source>
        <dbReference type="Pfam" id="PF13175"/>
    </source>
</evidence>
<dbReference type="EMBL" id="CP022657">
    <property type="protein sequence ID" value="ASS73719.1"/>
    <property type="molecule type" value="Genomic_DNA"/>
</dbReference>
<evidence type="ECO:0000313" key="3">
    <source>
        <dbReference type="EMBL" id="ASS73719.1"/>
    </source>
</evidence>
<keyword evidence="4" id="KW-1185">Reference proteome</keyword>
<feature type="domain" description="Endonuclease GajA/Old nuclease/RecF-like AAA" evidence="2">
    <location>
        <begin position="14"/>
        <end position="422"/>
    </location>
</feature>
<dbReference type="Pfam" id="PF13175">
    <property type="entry name" value="AAA_15"/>
    <property type="match status" value="1"/>
</dbReference>
<feature type="domain" description="DUF3696" evidence="1">
    <location>
        <begin position="434"/>
        <end position="474"/>
    </location>
</feature>
<dbReference type="OrthoDB" id="308933at2"/>
<accession>A0A223CWL9</accession>
<dbReference type="SUPFAM" id="SSF52540">
    <property type="entry name" value="P-loop containing nucleoside triphosphate hydrolases"/>
    <property type="match status" value="1"/>
</dbReference>
<dbReference type="PANTHER" id="PTHR43581:SF2">
    <property type="entry name" value="EXCINUCLEASE ATPASE SUBUNIT"/>
    <property type="match status" value="1"/>
</dbReference>
<evidence type="ECO:0000259" key="1">
    <source>
        <dbReference type="Pfam" id="PF12476"/>
    </source>
</evidence>
<dbReference type="InterPro" id="IPR027417">
    <property type="entry name" value="P-loop_NTPase"/>
</dbReference>
<gene>
    <name evidence="3" type="ORF">CIG75_01145</name>
</gene>
<dbReference type="InterPro" id="IPR051396">
    <property type="entry name" value="Bact_Antivir_Def_Nuclease"/>
</dbReference>
<name>A0A223CWL9_9BACL</name>
<dbReference type="PIRSF" id="PIRSF034888">
    <property type="entry name" value="P-loop_UCP034888"/>
    <property type="match status" value="1"/>
</dbReference>
<dbReference type="InterPro" id="IPR014592">
    <property type="entry name" value="P-loop_UCP034888"/>
</dbReference>
<sequence length="487" mass="55379">MRVEIKLRCGGSDMIKGIGLENFKAFKNLAYLDFKKINVFLGPNSSGKSSYLKGLLALKNTMTNQDSEPALHLSERLGDFTSLVFGNRVDEKITITIRFDTNYHEPAKSTPEQSSEGFKYGSAALLTILILFTLFSKKDQKGATDFITQKEAEFVAKELERVEFSVFQEAPKTPNRLEVLKVFFKDGDVYEVKPYEKPHQIFLNGKPVTHHQIVKPYKFLIQFQELNLIGSDEEDWEIINPLAIAVSFIEQELKNLVENMIHIEPFRNEPKRSEIVTNFQFDTVGSKGENMLTSLIGLKNARVEGSLENNSLQDDINRWMNEFQLAQTVEVEELGSNNFALKIKNKKTGVTSNIVDVGAGTSQLLPIIVESVISAPHSVLLIEEPETHIHPNAQAKLGELFVECSQKYDKRFFIETHSMYLVMQLQIMAAKKLLKPEDVGIYYFRQDENGTHVIDLKLNENGQFDEEFPTGFFDVAYELTKTLLSHM</sequence>
<dbReference type="Gene3D" id="3.40.50.300">
    <property type="entry name" value="P-loop containing nucleotide triphosphate hydrolases"/>
    <property type="match status" value="1"/>
</dbReference>
<reference evidence="3 4" key="1">
    <citation type="journal article" date="2015" name="Int. J. Syst. Evol. Microbiol.">
        <title>Tumebacillus algifaecis sp. nov., isolated from decomposing algal scum.</title>
        <authorList>
            <person name="Wu Y.F."/>
            <person name="Zhang B."/>
            <person name="Xing P."/>
            <person name="Wu Q.L."/>
            <person name="Liu S.J."/>
        </authorList>
    </citation>
    <scope>NUCLEOTIDE SEQUENCE [LARGE SCALE GENOMIC DNA]</scope>
    <source>
        <strain evidence="3 4">THMBR28</strain>
    </source>
</reference>
<dbReference type="InterPro" id="IPR022532">
    <property type="entry name" value="DUF3696"/>
</dbReference>
<protein>
    <recommendedName>
        <fullName evidence="5">AAA domain-containing protein</fullName>
    </recommendedName>
</protein>
<dbReference type="PANTHER" id="PTHR43581">
    <property type="entry name" value="ATP/GTP PHOSPHATASE"/>
    <property type="match status" value="1"/>
</dbReference>
<proteinExistence type="predicted"/>
<dbReference type="KEGG" id="tab:CIG75_01145"/>
<dbReference type="InterPro" id="IPR041685">
    <property type="entry name" value="AAA_GajA/Old/RecF-like"/>
</dbReference>
<dbReference type="Pfam" id="PF12476">
    <property type="entry name" value="DUF3696"/>
    <property type="match status" value="1"/>
</dbReference>
<organism evidence="3 4">
    <name type="scientific">Tumebacillus algifaecis</name>
    <dbReference type="NCBI Taxonomy" id="1214604"/>
    <lineage>
        <taxon>Bacteria</taxon>
        <taxon>Bacillati</taxon>
        <taxon>Bacillota</taxon>
        <taxon>Bacilli</taxon>
        <taxon>Bacillales</taxon>
        <taxon>Alicyclobacillaceae</taxon>
        <taxon>Tumebacillus</taxon>
    </lineage>
</organism>